<name>A0A8S1AG33_ARCPL</name>
<dbReference type="OrthoDB" id="6423950at2759"/>
<accession>A0A8S1AG33</accession>
<dbReference type="AlphaFoldDB" id="A0A8S1AG33"/>
<dbReference type="SMART" id="SM01155">
    <property type="entry name" value="DUF1713"/>
    <property type="match status" value="1"/>
</dbReference>
<keyword evidence="3" id="KW-1185">Reference proteome</keyword>
<evidence type="ECO:0000259" key="1">
    <source>
        <dbReference type="SMART" id="SM01155"/>
    </source>
</evidence>
<evidence type="ECO:0000313" key="3">
    <source>
        <dbReference type="Proteomes" id="UP000494106"/>
    </source>
</evidence>
<comment type="caution">
    <text evidence="2">The sequence shown here is derived from an EMBL/GenBank/DDBJ whole genome shotgun (WGS) entry which is preliminary data.</text>
</comment>
<organism evidence="2 3">
    <name type="scientific">Arctia plantaginis</name>
    <name type="common">Wood tiger moth</name>
    <name type="synonym">Phalaena plantaginis</name>
    <dbReference type="NCBI Taxonomy" id="874455"/>
    <lineage>
        <taxon>Eukaryota</taxon>
        <taxon>Metazoa</taxon>
        <taxon>Ecdysozoa</taxon>
        <taxon>Arthropoda</taxon>
        <taxon>Hexapoda</taxon>
        <taxon>Insecta</taxon>
        <taxon>Pterygota</taxon>
        <taxon>Neoptera</taxon>
        <taxon>Endopterygota</taxon>
        <taxon>Lepidoptera</taxon>
        <taxon>Glossata</taxon>
        <taxon>Ditrysia</taxon>
        <taxon>Noctuoidea</taxon>
        <taxon>Erebidae</taxon>
        <taxon>Arctiinae</taxon>
        <taxon>Arctia</taxon>
    </lineage>
</organism>
<proteinExistence type="predicted"/>
<gene>
    <name evidence="2" type="ORF">APLA_LOCUS9873</name>
</gene>
<dbReference type="InterPro" id="IPR013177">
    <property type="entry name" value="Ribosomal_mS38_C"/>
</dbReference>
<sequence length="221" mass="26292">MMNSLHNTIKQFRMLNIKTALKTVSECQTKPINVLRKENDLITNMKMLSLSPRSVGIEISEKSIWQPTTTGIKQDPIPYIPIVNPRSILPLLDKEWTKDEIGLPAIQQEEIRAERLIVIRRKKMKKHQRKKLWKKMRHRWARVKQQRRQTKEKTFQNSLLAMIKTANDFQAEEYVANKLQKANHTPLPTRWRHKRLPEFIIRQLLGIDKKINYKHTDVYKA</sequence>
<dbReference type="Proteomes" id="UP000494106">
    <property type="component" value="Unassembled WGS sequence"/>
</dbReference>
<dbReference type="EMBL" id="CADEBC010000520">
    <property type="protein sequence ID" value="CAB3244208.1"/>
    <property type="molecule type" value="Genomic_DNA"/>
</dbReference>
<evidence type="ECO:0000313" key="2">
    <source>
        <dbReference type="EMBL" id="CAB3244208.1"/>
    </source>
</evidence>
<protein>
    <recommendedName>
        <fullName evidence="1">Ribosomal protein mS38 C-terminal domain-containing protein</fullName>
    </recommendedName>
</protein>
<reference evidence="2 3" key="1">
    <citation type="submission" date="2020-04" db="EMBL/GenBank/DDBJ databases">
        <authorList>
            <person name="Wallbank WR R."/>
            <person name="Pardo Diaz C."/>
            <person name="Kozak K."/>
            <person name="Martin S."/>
            <person name="Jiggins C."/>
            <person name="Moest M."/>
            <person name="Warren A I."/>
            <person name="Byers J.R.P. K."/>
            <person name="Montejo-Kovacevich G."/>
            <person name="Yen C E."/>
        </authorList>
    </citation>
    <scope>NUCLEOTIDE SEQUENCE [LARGE SCALE GENOMIC DNA]</scope>
</reference>
<feature type="domain" description="Ribosomal protein mS38 C-terminal" evidence="1">
    <location>
        <begin position="112"/>
        <end position="145"/>
    </location>
</feature>